<dbReference type="GO" id="GO:0016020">
    <property type="term" value="C:membrane"/>
    <property type="evidence" value="ECO:0007669"/>
    <property type="project" value="InterPro"/>
</dbReference>
<evidence type="ECO:0000313" key="8">
    <source>
        <dbReference type="EMBL" id="GHC72279.1"/>
    </source>
</evidence>
<feature type="domain" description="Solute-binding protein family 3/N-terminal" evidence="6">
    <location>
        <begin position="39"/>
        <end position="259"/>
    </location>
</feature>
<dbReference type="InterPro" id="IPR018313">
    <property type="entry name" value="SBP_3_CS"/>
</dbReference>
<dbReference type="InterPro" id="IPR001638">
    <property type="entry name" value="Solute-binding_3/MltF_N"/>
</dbReference>
<evidence type="ECO:0000256" key="1">
    <source>
        <dbReference type="ARBA" id="ARBA00004196"/>
    </source>
</evidence>
<reference evidence="8" key="1">
    <citation type="journal article" date="2014" name="Int. J. Syst. Evol. Microbiol.">
        <title>Complete genome sequence of Corynebacterium casei LMG S-19264T (=DSM 44701T), isolated from a smear-ripened cheese.</title>
        <authorList>
            <consortium name="US DOE Joint Genome Institute (JGI-PGF)"/>
            <person name="Walter F."/>
            <person name="Albersmeier A."/>
            <person name="Kalinowski J."/>
            <person name="Ruckert C."/>
        </authorList>
    </citation>
    <scope>NUCLEOTIDE SEQUENCE</scope>
    <source>
        <strain evidence="8">KCTC 42097</strain>
    </source>
</reference>
<evidence type="ECO:0000256" key="3">
    <source>
        <dbReference type="ARBA" id="ARBA00022729"/>
    </source>
</evidence>
<dbReference type="PANTHER" id="PTHR35936:SF17">
    <property type="entry name" value="ARGININE-BINDING EXTRACELLULAR PROTEIN ARTP"/>
    <property type="match status" value="1"/>
</dbReference>
<feature type="signal peptide" evidence="5">
    <location>
        <begin position="1"/>
        <end position="37"/>
    </location>
</feature>
<name>A0A8J3DHJ0_9HYPH</name>
<keyword evidence="3 5" id="KW-0732">Signal</keyword>
<proteinExistence type="inferred from homology"/>
<protein>
    <submittedName>
        <fullName evidence="8">Amino acid ABC transporter substrate-binding protein</fullName>
    </submittedName>
</protein>
<evidence type="ECO:0000256" key="2">
    <source>
        <dbReference type="ARBA" id="ARBA00010333"/>
    </source>
</evidence>
<dbReference type="InterPro" id="IPR001320">
    <property type="entry name" value="Iontro_rcpt_C"/>
</dbReference>
<evidence type="ECO:0000313" key="9">
    <source>
        <dbReference type="Proteomes" id="UP000641137"/>
    </source>
</evidence>
<keyword evidence="9" id="KW-1185">Reference proteome</keyword>
<comment type="similarity">
    <text evidence="2 4">Belongs to the bacterial solute-binding protein 3 family.</text>
</comment>
<evidence type="ECO:0000259" key="7">
    <source>
        <dbReference type="SMART" id="SM00079"/>
    </source>
</evidence>
<dbReference type="GO" id="GO:0030313">
    <property type="term" value="C:cell envelope"/>
    <property type="evidence" value="ECO:0007669"/>
    <property type="project" value="UniProtKB-SubCell"/>
</dbReference>
<comment type="caution">
    <text evidence="8">The sequence shown here is derived from an EMBL/GenBank/DDBJ whole genome shotgun (WGS) entry which is preliminary data.</text>
</comment>
<dbReference type="SMART" id="SM00062">
    <property type="entry name" value="PBPb"/>
    <property type="match status" value="1"/>
</dbReference>
<dbReference type="AlphaFoldDB" id="A0A8J3DHJ0"/>
<evidence type="ECO:0000256" key="5">
    <source>
        <dbReference type="SAM" id="SignalP"/>
    </source>
</evidence>
<feature type="domain" description="Ionotropic glutamate receptor C-terminal" evidence="7">
    <location>
        <begin position="39"/>
        <end position="258"/>
    </location>
</feature>
<organism evidence="8 9">
    <name type="scientific">Limoniibacter endophyticus</name>
    <dbReference type="NCBI Taxonomy" id="1565040"/>
    <lineage>
        <taxon>Bacteria</taxon>
        <taxon>Pseudomonadati</taxon>
        <taxon>Pseudomonadota</taxon>
        <taxon>Alphaproteobacteria</taxon>
        <taxon>Hyphomicrobiales</taxon>
        <taxon>Bartonellaceae</taxon>
        <taxon>Limoniibacter</taxon>
    </lineage>
</organism>
<comment type="subcellular location">
    <subcellularLocation>
        <location evidence="1">Cell envelope</location>
    </subcellularLocation>
</comment>
<dbReference type="CDD" id="cd13530">
    <property type="entry name" value="PBP2_peptides_like"/>
    <property type="match status" value="1"/>
</dbReference>
<dbReference type="Proteomes" id="UP000641137">
    <property type="component" value="Unassembled WGS sequence"/>
</dbReference>
<dbReference type="SUPFAM" id="SSF53850">
    <property type="entry name" value="Periplasmic binding protein-like II"/>
    <property type="match status" value="1"/>
</dbReference>
<dbReference type="Pfam" id="PF00497">
    <property type="entry name" value="SBP_bac_3"/>
    <property type="match status" value="1"/>
</dbReference>
<feature type="chain" id="PRO_5035188477" evidence="5">
    <location>
        <begin position="38"/>
        <end position="276"/>
    </location>
</feature>
<dbReference type="SMART" id="SM00079">
    <property type="entry name" value="PBPe"/>
    <property type="match status" value="1"/>
</dbReference>
<gene>
    <name evidence="8" type="ORF">GCM10010136_19880</name>
</gene>
<accession>A0A8J3DHJ0</accession>
<dbReference type="GO" id="GO:0015276">
    <property type="term" value="F:ligand-gated monoatomic ion channel activity"/>
    <property type="evidence" value="ECO:0007669"/>
    <property type="project" value="InterPro"/>
</dbReference>
<evidence type="ECO:0000256" key="4">
    <source>
        <dbReference type="RuleBase" id="RU003744"/>
    </source>
</evidence>
<reference evidence="8" key="2">
    <citation type="submission" date="2020-09" db="EMBL/GenBank/DDBJ databases">
        <authorList>
            <person name="Sun Q."/>
            <person name="Kim S."/>
        </authorList>
    </citation>
    <scope>NUCLEOTIDE SEQUENCE</scope>
    <source>
        <strain evidence="8">KCTC 42097</strain>
    </source>
</reference>
<dbReference type="EMBL" id="BMZO01000006">
    <property type="protein sequence ID" value="GHC72279.1"/>
    <property type="molecule type" value="Genomic_DNA"/>
</dbReference>
<dbReference type="Gene3D" id="3.40.190.10">
    <property type="entry name" value="Periplasmic binding protein-like II"/>
    <property type="match status" value="2"/>
</dbReference>
<dbReference type="PROSITE" id="PS01039">
    <property type="entry name" value="SBP_BACTERIAL_3"/>
    <property type="match status" value="1"/>
</dbReference>
<sequence>MQKNCIGGIFGSLRMLKFGTLLASALLVSMATLGAKAETFVLGAYPSNPPWEFKNERGQFEGFEIDVAQEVVKRLGMELEISDLGFQALFAATSSGRIDGAVSSISINNDRLQTQSFTQPYYDSDGTIVGREASDIASLEDLKDKTIGVVAATTGAKWAEENREKYGIGNVTSYSAQQDLLLDVRNGRIDGGAGELAGFQYAMTKTPGLKILVRIPTGERFAMMMKKDHPLLEKVNAALTEMKQDGTMIGIHKKWFGVEPTPDTSTVTPSDLPKAQ</sequence>
<dbReference type="PANTHER" id="PTHR35936">
    <property type="entry name" value="MEMBRANE-BOUND LYTIC MUREIN TRANSGLYCOSYLASE F"/>
    <property type="match status" value="1"/>
</dbReference>
<evidence type="ECO:0000259" key="6">
    <source>
        <dbReference type="SMART" id="SM00062"/>
    </source>
</evidence>